<dbReference type="Gene3D" id="3.40.50.2300">
    <property type="match status" value="2"/>
</dbReference>
<accession>A0A231VFQ5</accession>
<dbReference type="Pfam" id="PF13458">
    <property type="entry name" value="Peripla_BP_6"/>
    <property type="match status" value="1"/>
</dbReference>
<organism evidence="4 5">
    <name type="scientific">Thermoanaerobacterium thermosaccharolyticum</name>
    <name type="common">Clostridium thermosaccharolyticum</name>
    <dbReference type="NCBI Taxonomy" id="1517"/>
    <lineage>
        <taxon>Bacteria</taxon>
        <taxon>Bacillati</taxon>
        <taxon>Bacillota</taxon>
        <taxon>Clostridia</taxon>
        <taxon>Thermoanaerobacterales</taxon>
        <taxon>Thermoanaerobacteraceae</taxon>
        <taxon>Thermoanaerobacterium</taxon>
    </lineage>
</organism>
<dbReference type="AlphaFoldDB" id="A0A231VFQ5"/>
<protein>
    <submittedName>
        <fullName evidence="4">Ethanolamine utilization protein EutJ</fullName>
    </submittedName>
</protein>
<dbReference type="CDD" id="cd06347">
    <property type="entry name" value="PBP1_ABC_LivK_ligand_binding-like"/>
    <property type="match status" value="1"/>
</dbReference>
<dbReference type="PROSITE" id="PS51257">
    <property type="entry name" value="PROKAR_LIPOPROTEIN"/>
    <property type="match status" value="1"/>
</dbReference>
<evidence type="ECO:0000313" key="4">
    <source>
        <dbReference type="EMBL" id="OXT06988.1"/>
    </source>
</evidence>
<dbReference type="SUPFAM" id="SSF53822">
    <property type="entry name" value="Periplasmic binding protein-like I"/>
    <property type="match status" value="1"/>
</dbReference>
<dbReference type="Proteomes" id="UP000215301">
    <property type="component" value="Unassembled WGS sequence"/>
</dbReference>
<reference evidence="4 5" key="1">
    <citation type="submission" date="2017-06" db="EMBL/GenBank/DDBJ databases">
        <title>Isolation and characterization of a thermophilic and butanogenic Thermoanaerobacterium thermosaccharolyticum M5 capable of efficient degradation of hemicellulose.</title>
        <authorList>
            <person name="Xin F."/>
            <person name="Jiang Y."/>
        </authorList>
    </citation>
    <scope>NUCLEOTIDE SEQUENCE [LARGE SCALE GENOMIC DNA]</scope>
    <source>
        <strain evidence="4 5">M5</strain>
    </source>
</reference>
<dbReference type="EMBL" id="NKHD01000027">
    <property type="protein sequence ID" value="OXT06988.1"/>
    <property type="molecule type" value="Genomic_DNA"/>
</dbReference>
<dbReference type="RefSeq" id="WP_094045834.1">
    <property type="nucleotide sequence ID" value="NZ_NKHD01000027.1"/>
</dbReference>
<name>A0A231VFQ5_THETR</name>
<evidence type="ECO:0000313" key="5">
    <source>
        <dbReference type="Proteomes" id="UP000215301"/>
    </source>
</evidence>
<dbReference type="InterPro" id="IPR028082">
    <property type="entry name" value="Peripla_BP_I"/>
</dbReference>
<comment type="similarity">
    <text evidence="1">Belongs to the leucine-binding protein family.</text>
</comment>
<keyword evidence="2" id="KW-0732">Signal</keyword>
<evidence type="ECO:0000256" key="2">
    <source>
        <dbReference type="ARBA" id="ARBA00022729"/>
    </source>
</evidence>
<sequence>MSKSFKFISVIIALLMIAVLFSSCTKSNSTSASSDTIKVGALFELTGGVATYGTSSYNGAKLYIDEIDKNGGVLGKKIVLLKADNKSQTDESINQATKLIQQDKVIAILGPVTSTDVKAASSVAMQNHVPLITGSATAVDVTVDPITKKVKNEIFRACFIDPYQGSVMAQFASEKLNAKTAVVYIDDKSDYSKGLAQSFKEQFEKLGGKVIDTEAYVAGDQDFKAALTKIKGLNPDVIFVPGYYQETGKITKQARDMGITATFLGGDGWDSPDLVKIAGGSALNNVYFSNHFINTDPDKTVQDFKKKYTETYGVEPDAMAALAYDSAGMLVQAIKDANSTEPAKIIEALSKLKNFKGVTGTITINGDHNPVKSAVIIELKDGKQNFVEKVASQ</sequence>
<proteinExistence type="inferred from homology"/>
<dbReference type="PANTHER" id="PTHR30483:SF6">
    <property type="entry name" value="PERIPLASMIC BINDING PROTEIN OF ABC TRANSPORTER FOR NATURAL AMINO ACIDS"/>
    <property type="match status" value="1"/>
</dbReference>
<evidence type="ECO:0000256" key="1">
    <source>
        <dbReference type="ARBA" id="ARBA00010062"/>
    </source>
</evidence>
<feature type="domain" description="Leucine-binding protein" evidence="3">
    <location>
        <begin position="36"/>
        <end position="382"/>
    </location>
</feature>
<comment type="caution">
    <text evidence="4">The sequence shown here is derived from an EMBL/GenBank/DDBJ whole genome shotgun (WGS) entry which is preliminary data.</text>
</comment>
<dbReference type="InterPro" id="IPR028081">
    <property type="entry name" value="Leu-bd"/>
</dbReference>
<evidence type="ECO:0000259" key="3">
    <source>
        <dbReference type="Pfam" id="PF13458"/>
    </source>
</evidence>
<gene>
    <name evidence="4" type="ORF">CE561_09715</name>
</gene>
<dbReference type="InterPro" id="IPR051010">
    <property type="entry name" value="BCAA_transport"/>
</dbReference>
<dbReference type="PANTHER" id="PTHR30483">
    <property type="entry name" value="LEUCINE-SPECIFIC-BINDING PROTEIN"/>
    <property type="match status" value="1"/>
</dbReference>